<organism evidence="1 2">
    <name type="scientific">Cymbomonas tetramitiformis</name>
    <dbReference type="NCBI Taxonomy" id="36881"/>
    <lineage>
        <taxon>Eukaryota</taxon>
        <taxon>Viridiplantae</taxon>
        <taxon>Chlorophyta</taxon>
        <taxon>Pyramimonadophyceae</taxon>
        <taxon>Pyramimonadales</taxon>
        <taxon>Pyramimonadaceae</taxon>
        <taxon>Cymbomonas</taxon>
    </lineage>
</organism>
<dbReference type="EMBL" id="LGRX02014609">
    <property type="protein sequence ID" value="KAK3264350.1"/>
    <property type="molecule type" value="Genomic_DNA"/>
</dbReference>
<sequence>MPQQGIAMRLYDNDLIVWDSEYAHSISEPLLEGLPITSRSREDTRNEHIPPAEGKMLQLLRLLQLLQLLQLHQLQLLHPPHSRIH</sequence>
<dbReference type="AlphaFoldDB" id="A0AAE0KXS4"/>
<gene>
    <name evidence="1" type="ORF">CYMTET_26906</name>
</gene>
<dbReference type="Proteomes" id="UP001190700">
    <property type="component" value="Unassembled WGS sequence"/>
</dbReference>
<keyword evidence="2" id="KW-1185">Reference proteome</keyword>
<comment type="caution">
    <text evidence="1">The sequence shown here is derived from an EMBL/GenBank/DDBJ whole genome shotgun (WGS) entry which is preliminary data.</text>
</comment>
<name>A0AAE0KXS4_9CHLO</name>
<protein>
    <submittedName>
        <fullName evidence="1">Uncharacterized protein</fullName>
    </submittedName>
</protein>
<evidence type="ECO:0000313" key="1">
    <source>
        <dbReference type="EMBL" id="KAK3264350.1"/>
    </source>
</evidence>
<proteinExistence type="predicted"/>
<accession>A0AAE0KXS4</accession>
<evidence type="ECO:0000313" key="2">
    <source>
        <dbReference type="Proteomes" id="UP001190700"/>
    </source>
</evidence>
<reference evidence="1 2" key="1">
    <citation type="journal article" date="2015" name="Genome Biol. Evol.">
        <title>Comparative Genomics of a Bacterivorous Green Alga Reveals Evolutionary Causalities and Consequences of Phago-Mixotrophic Mode of Nutrition.</title>
        <authorList>
            <person name="Burns J.A."/>
            <person name="Paasch A."/>
            <person name="Narechania A."/>
            <person name="Kim E."/>
        </authorList>
    </citation>
    <scope>NUCLEOTIDE SEQUENCE [LARGE SCALE GENOMIC DNA]</scope>
    <source>
        <strain evidence="1 2">PLY_AMNH</strain>
    </source>
</reference>